<dbReference type="OrthoDB" id="9813368at2"/>
<protein>
    <recommendedName>
        <fullName evidence="1">CwlT-like lysozyme domain-containing protein</fullName>
    </recommendedName>
</protein>
<comment type="caution">
    <text evidence="2">The sequence shown here is derived from an EMBL/GenBank/DDBJ whole genome shotgun (WGS) entry which is preliminary data.</text>
</comment>
<dbReference type="GO" id="GO:0016052">
    <property type="term" value="P:carbohydrate catabolic process"/>
    <property type="evidence" value="ECO:0007669"/>
    <property type="project" value="TreeGrafter"/>
</dbReference>
<dbReference type="Gene3D" id="1.10.530.10">
    <property type="match status" value="1"/>
</dbReference>
<evidence type="ECO:0000313" key="3">
    <source>
        <dbReference type="Proteomes" id="UP000626244"/>
    </source>
</evidence>
<organism evidence="2 3">
    <name type="scientific">Gottfriedia solisilvae</name>
    <dbReference type="NCBI Taxonomy" id="1516104"/>
    <lineage>
        <taxon>Bacteria</taxon>
        <taxon>Bacillati</taxon>
        <taxon>Bacillota</taxon>
        <taxon>Bacilli</taxon>
        <taxon>Bacillales</taxon>
        <taxon>Bacillaceae</taxon>
        <taxon>Gottfriedia</taxon>
    </lineage>
</organism>
<dbReference type="RefSeq" id="WP_088001170.1">
    <property type="nucleotide sequence ID" value="NZ_BMHB01000002.1"/>
</dbReference>
<gene>
    <name evidence="2" type="ORF">GCM10007380_33570</name>
</gene>
<evidence type="ECO:0000259" key="1">
    <source>
        <dbReference type="Pfam" id="PF13702"/>
    </source>
</evidence>
<dbReference type="PANTHER" id="PTHR34135:SF3">
    <property type="entry name" value="PNEUMOCOCCAL VACCINE ANTIGEN A"/>
    <property type="match status" value="1"/>
</dbReference>
<dbReference type="Proteomes" id="UP000626244">
    <property type="component" value="Unassembled WGS sequence"/>
</dbReference>
<dbReference type="CDD" id="cd16891">
    <property type="entry name" value="CwlT-like"/>
    <property type="match status" value="1"/>
</dbReference>
<feature type="domain" description="CwlT-like lysozyme" evidence="1">
    <location>
        <begin position="30"/>
        <end position="181"/>
    </location>
</feature>
<dbReference type="InterPro" id="IPR023346">
    <property type="entry name" value="Lysozyme-like_dom_sf"/>
</dbReference>
<accession>A0A8J3AMX2</accession>
<evidence type="ECO:0000313" key="2">
    <source>
        <dbReference type="EMBL" id="GGI16559.1"/>
    </source>
</evidence>
<dbReference type="SUPFAM" id="SSF53955">
    <property type="entry name" value="Lysozyme-like"/>
    <property type="match status" value="1"/>
</dbReference>
<proteinExistence type="predicted"/>
<dbReference type="PANTHER" id="PTHR34135">
    <property type="entry name" value="LYSOZYME"/>
    <property type="match status" value="1"/>
</dbReference>
<keyword evidence="3" id="KW-1185">Reference proteome</keyword>
<reference evidence="3" key="1">
    <citation type="journal article" date="2019" name="Int. J. Syst. Evol. Microbiol.">
        <title>The Global Catalogue of Microorganisms (GCM) 10K type strain sequencing project: providing services to taxonomists for standard genome sequencing and annotation.</title>
        <authorList>
            <consortium name="The Broad Institute Genomics Platform"/>
            <consortium name="The Broad Institute Genome Sequencing Center for Infectious Disease"/>
            <person name="Wu L."/>
            <person name="Ma J."/>
        </authorList>
    </citation>
    <scope>NUCLEOTIDE SEQUENCE [LARGE SCALE GENOMIC DNA]</scope>
    <source>
        <strain evidence="3">CGMCC 1.14993</strain>
    </source>
</reference>
<dbReference type="EMBL" id="BMHB01000002">
    <property type="protein sequence ID" value="GGI16559.1"/>
    <property type="molecule type" value="Genomic_DNA"/>
</dbReference>
<dbReference type="Pfam" id="PF13702">
    <property type="entry name" value="Lysozyme_like"/>
    <property type="match status" value="1"/>
</dbReference>
<dbReference type="AlphaFoldDB" id="A0A8J3AMX2"/>
<name>A0A8J3AMX2_9BACI</name>
<dbReference type="InterPro" id="IPR047194">
    <property type="entry name" value="CwlT-like_lysozyme"/>
</dbReference>
<sequence>MLKFLKNLLLLTFLLTVVGSFAIYRYYFHDVLKYEKQIYSELQSVGLEQYTPLLLGLMMQETKGKGTDPMQASESLGLAKDSIKSSSKSIQQGVIHFADVYQYGKKQGVDLETIIQSYNMGISYIDFVKGHGGKHSVPLAKSYSLSMVDTNPELYTCNNDKENFRYPYCYGDFTYSDKVLKKTKYFELYEALKHREA</sequence>